<feature type="non-terminal residue" evidence="1">
    <location>
        <position position="1"/>
    </location>
</feature>
<dbReference type="AlphaFoldDB" id="A0A2M7PNM8"/>
<dbReference type="EMBL" id="PFKO01000275">
    <property type="protein sequence ID" value="PIY31984.1"/>
    <property type="molecule type" value="Genomic_DNA"/>
</dbReference>
<name>A0A2M7PNM8_9BACT</name>
<evidence type="ECO:0000313" key="2">
    <source>
        <dbReference type="Proteomes" id="UP000230646"/>
    </source>
</evidence>
<protein>
    <submittedName>
        <fullName evidence="1">Uncharacterized protein</fullName>
    </submittedName>
</protein>
<reference evidence="1 2" key="1">
    <citation type="submission" date="2017-09" db="EMBL/GenBank/DDBJ databases">
        <title>Depth-based differentiation of microbial function through sediment-hosted aquifers and enrichment of novel symbionts in the deep terrestrial subsurface.</title>
        <authorList>
            <person name="Probst A.J."/>
            <person name="Ladd B."/>
            <person name="Jarett J.K."/>
            <person name="Geller-Mcgrath D.E."/>
            <person name="Sieber C.M."/>
            <person name="Emerson J.B."/>
            <person name="Anantharaman K."/>
            <person name="Thomas B.C."/>
            <person name="Malmstrom R."/>
            <person name="Stieglmeier M."/>
            <person name="Klingl A."/>
            <person name="Woyke T."/>
            <person name="Ryan C.M."/>
            <person name="Banfield J.F."/>
        </authorList>
    </citation>
    <scope>NUCLEOTIDE SEQUENCE [LARGE SCALE GENOMIC DNA]</scope>
    <source>
        <strain evidence="1">CG_4_10_14_3_um_filter_34_13</strain>
    </source>
</reference>
<feature type="non-terminal residue" evidence="1">
    <location>
        <position position="329"/>
    </location>
</feature>
<gene>
    <name evidence="1" type="ORF">COZ07_07260</name>
</gene>
<comment type="caution">
    <text evidence="1">The sequence shown here is derived from an EMBL/GenBank/DDBJ whole genome shotgun (WGS) entry which is preliminary data.</text>
</comment>
<dbReference type="Proteomes" id="UP000230646">
    <property type="component" value="Unassembled WGS sequence"/>
</dbReference>
<evidence type="ECO:0000313" key="1">
    <source>
        <dbReference type="EMBL" id="PIY31984.1"/>
    </source>
</evidence>
<sequence>IPQEDLQEKDRVESLMLYGVRKNGNILSYSEKKEPEIEITYKTISSRKGPTIIPERHVKFSNEIVTYFLLDPFGKPEKVRMNPFEVTKIYDINPSFYNTLVVRNQNENKNVDFSVFYVDVPDKFVSQNYFDIERTSLGKFSSYIHSTGKSLIVENLIEETLPLGEFGDIIGVKVDGNTFDILEKTRLQFTNKTIFATYNGDFSNSQNIQNFLNQCILYGIYPEFLRDASTGEFLYYENYFAQNGKIIKDAIDKISLLNKATFTKESLVNDARIVQFGKYPFVFFVISYNGELKLNLEKSLFNNNSDFTMLDYNNNSVNFTIKDNSISMD</sequence>
<organism evidence="1 2">
    <name type="scientific">Candidatus Infernicultor aquiphilus</name>
    <dbReference type="NCBI Taxonomy" id="1805029"/>
    <lineage>
        <taxon>Bacteria</taxon>
        <taxon>Pseudomonadati</taxon>
        <taxon>Atribacterota</taxon>
        <taxon>Candidatus Phoenicimicrobiia</taxon>
        <taxon>Candidatus Pheonicimicrobiales</taxon>
        <taxon>Candidatus Phoenicimicrobiaceae</taxon>
        <taxon>Candidatus Infernicultor</taxon>
    </lineage>
</organism>
<proteinExistence type="predicted"/>
<accession>A0A2M7PNM8</accession>